<dbReference type="RefSeq" id="WP_373297750.1">
    <property type="nucleotide sequence ID" value="NZ_BMTP01000012.1"/>
</dbReference>
<feature type="compositionally biased region" description="Pro residues" evidence="1">
    <location>
        <begin position="566"/>
        <end position="602"/>
    </location>
</feature>
<organism evidence="3 4">
    <name type="scientific">Streptomyces lavendofoliae</name>
    <dbReference type="NCBI Taxonomy" id="67314"/>
    <lineage>
        <taxon>Bacteria</taxon>
        <taxon>Bacillati</taxon>
        <taxon>Actinomycetota</taxon>
        <taxon>Actinomycetes</taxon>
        <taxon>Kitasatosporales</taxon>
        <taxon>Streptomycetaceae</taxon>
        <taxon>Streptomyces</taxon>
    </lineage>
</organism>
<reference evidence="3" key="1">
    <citation type="journal article" date="2014" name="Int. J. Syst. Evol. Microbiol.">
        <title>Complete genome sequence of Corynebacterium casei LMG S-19264T (=DSM 44701T), isolated from a smear-ripened cheese.</title>
        <authorList>
            <consortium name="US DOE Joint Genome Institute (JGI-PGF)"/>
            <person name="Walter F."/>
            <person name="Albersmeier A."/>
            <person name="Kalinowski J."/>
            <person name="Ruckert C."/>
        </authorList>
    </citation>
    <scope>NUCLEOTIDE SEQUENCE</scope>
    <source>
        <strain evidence="3">JCM 4391</strain>
    </source>
</reference>
<protein>
    <submittedName>
        <fullName evidence="3">Membrane protein</fullName>
    </submittedName>
</protein>
<evidence type="ECO:0000313" key="3">
    <source>
        <dbReference type="EMBL" id="GGU50979.1"/>
    </source>
</evidence>
<feature type="region of interest" description="Disordered" evidence="1">
    <location>
        <begin position="507"/>
        <end position="546"/>
    </location>
</feature>
<dbReference type="SUPFAM" id="SSF52540">
    <property type="entry name" value="P-loop containing nucleoside triphosphate hydrolases"/>
    <property type="match status" value="1"/>
</dbReference>
<keyword evidence="2" id="KW-1133">Transmembrane helix</keyword>
<evidence type="ECO:0000313" key="4">
    <source>
        <dbReference type="Proteomes" id="UP000636661"/>
    </source>
</evidence>
<dbReference type="Gene3D" id="3.40.50.300">
    <property type="entry name" value="P-loop containing nucleotide triphosphate hydrolases"/>
    <property type="match status" value="1"/>
</dbReference>
<evidence type="ECO:0000256" key="2">
    <source>
        <dbReference type="SAM" id="Phobius"/>
    </source>
</evidence>
<reference evidence="3" key="2">
    <citation type="submission" date="2020-09" db="EMBL/GenBank/DDBJ databases">
        <authorList>
            <person name="Sun Q."/>
            <person name="Ohkuma M."/>
        </authorList>
    </citation>
    <scope>NUCLEOTIDE SEQUENCE</scope>
    <source>
        <strain evidence="3">JCM 4391</strain>
    </source>
</reference>
<dbReference type="InterPro" id="IPR027417">
    <property type="entry name" value="P-loop_NTPase"/>
</dbReference>
<feature type="transmembrane region" description="Helical" evidence="2">
    <location>
        <begin position="77"/>
        <end position="107"/>
    </location>
</feature>
<name>A0A918I229_9ACTN</name>
<dbReference type="AlphaFoldDB" id="A0A918I229"/>
<keyword evidence="4" id="KW-1185">Reference proteome</keyword>
<feature type="compositionally biased region" description="Pro residues" evidence="1">
    <location>
        <begin position="512"/>
        <end position="544"/>
    </location>
</feature>
<feature type="region of interest" description="Disordered" evidence="1">
    <location>
        <begin position="560"/>
        <end position="602"/>
    </location>
</feature>
<gene>
    <name evidence="3" type="ORF">GCM10010274_44530</name>
</gene>
<proteinExistence type="predicted"/>
<keyword evidence="2" id="KW-0472">Membrane</keyword>
<accession>A0A918I229</accession>
<dbReference type="EMBL" id="BMTP01000012">
    <property type="protein sequence ID" value="GGU50979.1"/>
    <property type="molecule type" value="Genomic_DNA"/>
</dbReference>
<evidence type="ECO:0000256" key="1">
    <source>
        <dbReference type="SAM" id="MobiDB-lite"/>
    </source>
</evidence>
<keyword evidence="2" id="KW-0812">Transmembrane</keyword>
<comment type="caution">
    <text evidence="3">The sequence shown here is derived from an EMBL/GenBank/DDBJ whole genome shotgun (WGS) entry which is preliminary data.</text>
</comment>
<dbReference type="PRINTS" id="PR01217">
    <property type="entry name" value="PRICHEXTENSN"/>
</dbReference>
<dbReference type="Proteomes" id="UP000636661">
    <property type="component" value="Unassembled WGS sequence"/>
</dbReference>
<sequence length="602" mass="62883">MARRPLPRIPNLPGIASLPSSATARIARGREIARTAADGATDVLHPLITISRGLRKLGGAVRAKWAATPKDRRGPALFVVAACVLAVALVPYGPLLALVSLMGAAAWQGRERPVVRTGPDEAETERLRALYEALVPYFSVPEDPSPLFAHGGDWSKAFSDFAFDGDGRPSRLRVTYPAYFTDGEAASRARIEQLLHAKSGRGREYLFDWDEEGNQLLMRVLPALSTSVAAQRFVTVPGETVLGFTDPEAVQRTIPVRDGDDTRYAPPVVWRTGPRSTEPHLLVVGQPGTGTTTLLRSLALQALQHGDVLVVEGSGTGEYACLAGRTGVLAVECGLGGALASLEWAAHETERRLIAANRARQAGYPAPEDTRRPLWILVDRPSVFGHLAAADGRVDPQTLLQIPLRHGRAAHVTVVVAEQFDGLDTLSEAVLSHTRARVVLGPAAPEQLGYVLGAAPHTTPVPHVPPGRGYARLGTGPVLRLQVPATPDPYDDATTEAHRQAVLDLLPERRPAPPPPAPAPAPPQAPPPAAPTPAPAPAQDPAPAAPVGVPVAAVAPAPATTHAPVPMAPPAPAQAPAPPAPAAQPAPPAPAPAPPAGPGVPG</sequence>